<feature type="domain" description="Glucose/Sorbosone dehydrogenase" evidence="2">
    <location>
        <begin position="190"/>
        <end position="564"/>
    </location>
</feature>
<dbReference type="RefSeq" id="WP_268111009.1">
    <property type="nucleotide sequence ID" value="NZ_JAPPUX010000002.1"/>
</dbReference>
<keyword evidence="4" id="KW-1185">Reference proteome</keyword>
<dbReference type="SUPFAM" id="SSF50952">
    <property type="entry name" value="Soluble quinoprotein glucose dehydrogenase"/>
    <property type="match status" value="1"/>
</dbReference>
<gene>
    <name evidence="3" type="ORF">NYO98_07795</name>
</gene>
<dbReference type="InterPro" id="IPR011041">
    <property type="entry name" value="Quinoprot_gluc/sorb_DH_b-prop"/>
</dbReference>
<dbReference type="Proteomes" id="UP001074726">
    <property type="component" value="Unassembled WGS sequence"/>
</dbReference>
<proteinExistence type="predicted"/>
<dbReference type="Pfam" id="PF07995">
    <property type="entry name" value="GSDH"/>
    <property type="match status" value="1"/>
</dbReference>
<dbReference type="SUPFAM" id="SSF56988">
    <property type="entry name" value="Anthrax protective antigen"/>
    <property type="match status" value="1"/>
</dbReference>
<sequence length="865" mass="92177">MSFEARRDATGRVDLALFTSASTPGRRGRLEAGGGSSWRTVAELTLAAGRTLTFDDVVAAASVRGVGLRVRLDGYDGLADYVTAVQEPPAVSIDVTTDAETHSVVAETTGPVEEVRFFVDGERVAVDRTAPWRAEVPVTSGRHDLAARAYAPVESVLSRAVDVVTPVASVESDTGMTAGFRLETVQSGFDLPTSAAVVGDDLVLVAEKSGLVKAMARTSGDAEWGVPRVVLDLRDLVHDEADAGLAGIVADPDFGVNGHLYVSYVLDEGEEGAIGRSQQVVRYTWDGDRFAPGSRHVVLGSVTGAACHGPTSVRTPDCMPIWGSAHTVGDMAFDHSGNLLVGVGDSAMVFAALKDRREAAHVQDPEVLTGKVLRVDPVTGKGVPGNPMYAGDGSSNASRVLAMGFRNPFRFVVDGDHLIVGDVGEGAFEEIDVVHLDQATGRPANYGWPCLEGDRATDLGDVDDPASQWHLCARVRADGDAKVPAYAYPHTSGGGSVTAGVPLRGSRYPASFDDVFLYGDYAQNHLRTLTLPHGGTAQPGPPVADSTAAGGPVDIFEGPDGWVWQVSIYSGSLQRLTWSSGTPGAACEVGEFRRSFHDLDGPGSTFDEEHPPGPYAWLQPYADTHLPSEVLAPVTCTPTIDLPPTSGAPWATAEQPDDRSHPGDRFGVSWRGRVRLTGGTYRFSVRGSEWMRLRVDDRVLHDFYSNDFWGSARQHDVVLPEGLHVISVEYIHGDEDLAYARATWDRIGGPPTVRLDVSDTWVAADGTVRWDLEVSDPDGDDVSDLLGRSRVVAEFLHYEGEAHHVHPYRQVEGLASGTLTVDDAHASGRGVIRLWAEAADVSGATGRSAPVYVCFESGDVGPCAD</sequence>
<dbReference type="Gene3D" id="2.60.40.10">
    <property type="entry name" value="Immunoglobulins"/>
    <property type="match status" value="1"/>
</dbReference>
<dbReference type="InterPro" id="IPR012938">
    <property type="entry name" value="Glc/Sorbosone_DH"/>
</dbReference>
<organism evidence="3 4">
    <name type="scientific">Nocardioides pini</name>
    <dbReference type="NCBI Taxonomy" id="2975053"/>
    <lineage>
        <taxon>Bacteria</taxon>
        <taxon>Bacillati</taxon>
        <taxon>Actinomycetota</taxon>
        <taxon>Actinomycetes</taxon>
        <taxon>Propionibacteriales</taxon>
        <taxon>Nocardioidaceae</taxon>
        <taxon>Nocardioides</taxon>
    </lineage>
</organism>
<evidence type="ECO:0000256" key="1">
    <source>
        <dbReference type="SAM" id="MobiDB-lite"/>
    </source>
</evidence>
<name>A0ABT4CDZ0_9ACTN</name>
<evidence type="ECO:0000313" key="3">
    <source>
        <dbReference type="EMBL" id="MCY4726179.1"/>
    </source>
</evidence>
<dbReference type="InterPro" id="IPR011042">
    <property type="entry name" value="6-blade_b-propeller_TolB-like"/>
</dbReference>
<evidence type="ECO:0000259" key="2">
    <source>
        <dbReference type="Pfam" id="PF07995"/>
    </source>
</evidence>
<dbReference type="EMBL" id="JAPPUX010000002">
    <property type="protein sequence ID" value="MCY4726179.1"/>
    <property type="molecule type" value="Genomic_DNA"/>
</dbReference>
<evidence type="ECO:0000313" key="4">
    <source>
        <dbReference type="Proteomes" id="UP001074726"/>
    </source>
</evidence>
<reference evidence="3" key="1">
    <citation type="submission" date="2022-08" db="EMBL/GenBank/DDBJ databases">
        <title>Genome sequencing of Nocardioides sp. STR2.</title>
        <authorList>
            <person name="So Y."/>
        </authorList>
    </citation>
    <scope>NUCLEOTIDE SEQUENCE</scope>
    <source>
        <strain evidence="3">STR2</strain>
    </source>
</reference>
<dbReference type="PANTHER" id="PTHR19328">
    <property type="entry name" value="HEDGEHOG-INTERACTING PROTEIN"/>
    <property type="match status" value="1"/>
</dbReference>
<dbReference type="Gene3D" id="2.120.10.30">
    <property type="entry name" value="TolB, C-terminal domain"/>
    <property type="match status" value="1"/>
</dbReference>
<dbReference type="InterPro" id="IPR013783">
    <property type="entry name" value="Ig-like_fold"/>
</dbReference>
<comment type="caution">
    <text evidence="3">The sequence shown here is derived from an EMBL/GenBank/DDBJ whole genome shotgun (WGS) entry which is preliminary data.</text>
</comment>
<dbReference type="PANTHER" id="PTHR19328:SF13">
    <property type="entry name" value="HIPL1 PROTEIN"/>
    <property type="match status" value="1"/>
</dbReference>
<protein>
    <submittedName>
        <fullName evidence="3">PQQ-dependent sugar dehydrogenase</fullName>
    </submittedName>
</protein>
<feature type="region of interest" description="Disordered" evidence="1">
    <location>
        <begin position="644"/>
        <end position="664"/>
    </location>
</feature>
<accession>A0ABT4CDZ0</accession>